<dbReference type="GO" id="GO:0005741">
    <property type="term" value="C:mitochondrial outer membrane"/>
    <property type="evidence" value="ECO:0007669"/>
    <property type="project" value="InterPro"/>
</dbReference>
<dbReference type="OrthoDB" id="7827681at2759"/>
<dbReference type="InterPro" id="IPR027246">
    <property type="entry name" value="Porin_Euk/Tom40"/>
</dbReference>
<name>A0A086JFK6_TOXGO</name>
<accession>A0A086JFK6</accession>
<dbReference type="InterPro" id="IPR023614">
    <property type="entry name" value="Porin_dom_sf"/>
</dbReference>
<evidence type="ECO:0000313" key="1">
    <source>
        <dbReference type="EMBL" id="KFG30924.1"/>
    </source>
</evidence>
<organism evidence="1 2">
    <name type="scientific">Toxoplasma gondii GAB2-2007-GAL-DOM2</name>
    <dbReference type="NCBI Taxonomy" id="1130820"/>
    <lineage>
        <taxon>Eukaryota</taxon>
        <taxon>Sar</taxon>
        <taxon>Alveolata</taxon>
        <taxon>Apicomplexa</taxon>
        <taxon>Conoidasida</taxon>
        <taxon>Coccidia</taxon>
        <taxon>Eucoccidiorida</taxon>
        <taxon>Eimeriorina</taxon>
        <taxon>Sarcocystidae</taxon>
        <taxon>Toxoplasma</taxon>
    </lineage>
</organism>
<reference evidence="1 2" key="1">
    <citation type="submission" date="2014-02" db="EMBL/GenBank/DDBJ databases">
        <authorList>
            <person name="Sibley D."/>
            <person name="Venepally P."/>
            <person name="Karamycheva S."/>
            <person name="Hadjithomas M."/>
            <person name="Khan A."/>
            <person name="Brunk B."/>
            <person name="Roos D."/>
            <person name="Caler E."/>
            <person name="Lorenzi H."/>
        </authorList>
    </citation>
    <scope>NUCLEOTIDE SEQUENCE [LARGE SCALE GENOMIC DNA]</scope>
    <source>
        <strain evidence="1 2">GAB2-2007-GAL-DOM2</strain>
    </source>
</reference>
<sequence>MVLFKDLNKSCADLLTKGYPHEKAWDLEYKYKSKNPEIVNTASVSPAGAFDASSKLKYCVSDVTTEVKMMAMGKSTIDVKYAAPKLKGLTLGAKFDRRGDKTSKDSLDIVAEYKLPTIHSFFSVNPLASSFNFGNVVEYKAFRIGSEVSGKFDASAMKYAVGASYTGVASKAGEFTLSLKTAPSGDAMFGRMIGSVHGKTTDNKSAELAAEVDCNLLDGRTNIQFGGLWYLNDKKDTFLKAKLTQNARVSVALTHKVCDYVSATIGSQIDVSKPSNPDAVKHGLKLEICA</sequence>
<dbReference type="EMBL" id="AHZU02001579">
    <property type="protein sequence ID" value="KFG30924.1"/>
    <property type="molecule type" value="Genomic_DNA"/>
</dbReference>
<dbReference type="Gene3D" id="2.40.160.10">
    <property type="entry name" value="Porin"/>
    <property type="match status" value="1"/>
</dbReference>
<protein>
    <submittedName>
        <fullName evidence="1">Eukaryotic porin protein</fullName>
    </submittedName>
</protein>
<dbReference type="AlphaFoldDB" id="A0A086JFK6"/>
<dbReference type="CDD" id="cd07306">
    <property type="entry name" value="Porin3_VDAC"/>
    <property type="match status" value="1"/>
</dbReference>
<dbReference type="GO" id="GO:0008308">
    <property type="term" value="F:voltage-gated monoatomic anion channel activity"/>
    <property type="evidence" value="ECO:0007669"/>
    <property type="project" value="InterPro"/>
</dbReference>
<dbReference type="PANTHER" id="PTHR11743:SF70">
    <property type="entry name" value="GH26960P-RELATED"/>
    <property type="match status" value="1"/>
</dbReference>
<dbReference type="Pfam" id="PF01459">
    <property type="entry name" value="Porin_3"/>
    <property type="match status" value="1"/>
</dbReference>
<evidence type="ECO:0000313" key="2">
    <source>
        <dbReference type="Proteomes" id="UP000028837"/>
    </source>
</evidence>
<proteinExistence type="predicted"/>
<dbReference type="SMR" id="A0A086JFK6"/>
<comment type="caution">
    <text evidence="1">The sequence shown here is derived from an EMBL/GenBank/DDBJ whole genome shotgun (WGS) entry which is preliminary data.</text>
</comment>
<dbReference type="PANTHER" id="PTHR11743">
    <property type="entry name" value="VOLTAGE-DEPENDENT ANION-SELECTIVE CHANNEL"/>
    <property type="match status" value="1"/>
</dbReference>
<gene>
    <name evidence="1" type="ORF">TGDOM2_263300</name>
</gene>
<dbReference type="VEuPathDB" id="ToxoDB:TGDOM2_263300"/>
<dbReference type="InterPro" id="IPR001925">
    <property type="entry name" value="Porin_Euk"/>
</dbReference>
<dbReference type="Proteomes" id="UP000028837">
    <property type="component" value="Unassembled WGS sequence"/>
</dbReference>